<reference evidence="1" key="2">
    <citation type="submission" date="2015-07" db="EMBL/GenBank/DDBJ databases">
        <title>Plasmids, circular viruses and viroids from rat gut.</title>
        <authorList>
            <person name="Jorgensen T.J."/>
            <person name="Hansen M.A."/>
            <person name="Xu Z."/>
            <person name="Tabak M.A."/>
            <person name="Sorensen S.J."/>
            <person name="Hansen L.H."/>
        </authorList>
    </citation>
    <scope>NUCLEOTIDE SEQUENCE</scope>
    <source>
        <plasmid evidence="1">pRGFK1100</plasmid>
    </source>
</reference>
<keyword evidence="1" id="KW-0614">Plasmid</keyword>
<evidence type="ECO:0000313" key="1">
    <source>
        <dbReference type="EMBL" id="CRY96464.1"/>
    </source>
</evidence>
<dbReference type="AlphaFoldDB" id="A0A0H5Q4Y3"/>
<name>A0A0H5Q4Y3_9ZZZZ</name>
<accession>A0A0H5Q4Y3</accession>
<proteinExistence type="predicted"/>
<sequence>MAEYIVEVEQYISAHDAFIGTEYDELKDLTPVAFYAVVKTINPEYPQGGLQKQTIAVPMDMFHADLVGMDMKQFSVQDVIHKSRIGISIDHNYPFPSD</sequence>
<protein>
    <submittedName>
        <fullName evidence="1">Uncharacterized protein</fullName>
    </submittedName>
</protein>
<dbReference type="EMBL" id="LN853681">
    <property type="protein sequence ID" value="CRY96464.1"/>
    <property type="molecule type" value="Genomic_DNA"/>
</dbReference>
<organism evidence="1">
    <name type="scientific">uncultured prokaryote</name>
    <dbReference type="NCBI Taxonomy" id="198431"/>
    <lineage>
        <taxon>unclassified sequences</taxon>
        <taxon>environmental samples</taxon>
    </lineage>
</organism>
<reference evidence="1" key="1">
    <citation type="submission" date="2015-06" db="EMBL/GenBank/DDBJ databases">
        <authorList>
            <person name="Joergensen T."/>
        </authorList>
    </citation>
    <scope>NUCLEOTIDE SEQUENCE</scope>
    <source>
        <plasmid evidence="1">pRGFK1100</plasmid>
    </source>
</reference>
<geneLocation type="plasmid" evidence="1">
    <name>pRGFK1100</name>
</geneLocation>